<dbReference type="InterPro" id="IPR046756">
    <property type="entry name" value="VAS1/VOA1_TM"/>
</dbReference>
<evidence type="ECO:0000256" key="7">
    <source>
        <dbReference type="SAM" id="SignalP"/>
    </source>
</evidence>
<dbReference type="OrthoDB" id="9985059at2759"/>
<feature type="domain" description="V-type proton ATPase subunit S1/VOA1 transmembrane" evidence="9">
    <location>
        <begin position="340"/>
        <end position="378"/>
    </location>
</feature>
<proteinExistence type="inferred from homology"/>
<dbReference type="GO" id="GO:0030641">
    <property type="term" value="P:regulation of cellular pH"/>
    <property type="evidence" value="ECO:0007669"/>
    <property type="project" value="TreeGrafter"/>
</dbReference>
<evidence type="ECO:0000256" key="5">
    <source>
        <dbReference type="ARBA" id="ARBA00023136"/>
    </source>
</evidence>
<dbReference type="PANTHER" id="PTHR12471">
    <property type="entry name" value="VACUOLAR ATP SYNTHASE SUBUNIT S1"/>
    <property type="match status" value="1"/>
</dbReference>
<dbReference type="EnsemblMetazoa" id="XM_001121483">
    <property type="protein sequence ID" value="XP_001121483"/>
    <property type="gene ID" value="LOC725661"/>
</dbReference>
<evidence type="ECO:0000313" key="11">
    <source>
        <dbReference type="Proteomes" id="UP000005203"/>
    </source>
</evidence>
<dbReference type="Proteomes" id="UP000005203">
    <property type="component" value="Linkage group LG15"/>
</dbReference>
<evidence type="ECO:0000259" key="9">
    <source>
        <dbReference type="Pfam" id="PF20520"/>
    </source>
</evidence>
<accession>A0A7M7G858</accession>
<dbReference type="AlphaFoldDB" id="A0A7M7G858"/>
<evidence type="ECO:0000256" key="1">
    <source>
        <dbReference type="ARBA" id="ARBA00004167"/>
    </source>
</evidence>
<dbReference type="Pfam" id="PF20520">
    <property type="entry name" value="Ac45-VOA1_TM"/>
    <property type="match status" value="1"/>
</dbReference>
<protein>
    <submittedName>
        <fullName evidence="12">Uncharacterized protein LOC725661</fullName>
    </submittedName>
</protein>
<keyword evidence="3 6" id="KW-0812">Transmembrane</keyword>
<organism evidence="10">
    <name type="scientific">Apis mellifera</name>
    <name type="common">Honeybee</name>
    <dbReference type="NCBI Taxonomy" id="7460"/>
    <lineage>
        <taxon>Eukaryota</taxon>
        <taxon>Metazoa</taxon>
        <taxon>Ecdysozoa</taxon>
        <taxon>Arthropoda</taxon>
        <taxon>Hexapoda</taxon>
        <taxon>Insecta</taxon>
        <taxon>Pterygota</taxon>
        <taxon>Neoptera</taxon>
        <taxon>Endopterygota</taxon>
        <taxon>Hymenoptera</taxon>
        <taxon>Apocrita</taxon>
        <taxon>Aculeata</taxon>
        <taxon>Apoidea</taxon>
        <taxon>Anthophila</taxon>
        <taxon>Apidae</taxon>
        <taxon>Apis</taxon>
    </lineage>
</organism>
<dbReference type="GeneID" id="725661"/>
<keyword evidence="7" id="KW-0732">Signal</keyword>
<comment type="subcellular location">
    <subcellularLocation>
        <location evidence="1">Membrane</location>
        <topology evidence="1">Single-pass membrane protein</topology>
    </subcellularLocation>
</comment>
<feature type="chain" id="PRO_5044659270" evidence="7">
    <location>
        <begin position="26"/>
        <end position="390"/>
    </location>
</feature>
<dbReference type="Pfam" id="PF05827">
    <property type="entry name" value="VAS1_LD"/>
    <property type="match status" value="1"/>
</dbReference>
<keyword evidence="11" id="KW-1185">Reference proteome</keyword>
<evidence type="ECO:0000256" key="2">
    <source>
        <dbReference type="ARBA" id="ARBA00009037"/>
    </source>
</evidence>
<evidence type="ECO:0000256" key="6">
    <source>
        <dbReference type="SAM" id="Phobius"/>
    </source>
</evidence>
<reference evidence="10" key="1">
    <citation type="submission" date="2021-01" db="UniProtKB">
        <authorList>
            <consortium name="EnsemblMetazoa"/>
        </authorList>
    </citation>
    <scope>IDENTIFICATION</scope>
    <source>
        <strain evidence="10">DH4</strain>
    </source>
</reference>
<dbReference type="KEGG" id="ame:725661"/>
<keyword evidence="5 6" id="KW-0472">Membrane</keyword>
<dbReference type="GO" id="GO:0033176">
    <property type="term" value="C:proton-transporting V-type ATPase complex"/>
    <property type="evidence" value="ECO:0007669"/>
    <property type="project" value="TreeGrafter"/>
</dbReference>
<name>A0A7M7G858_APIME</name>
<dbReference type="InterPro" id="IPR008388">
    <property type="entry name" value="Ac45_acc_su"/>
</dbReference>
<reference evidence="12" key="2">
    <citation type="submission" date="2025-04" db="UniProtKB">
        <authorList>
            <consortium name="RefSeq"/>
        </authorList>
    </citation>
    <scope>IDENTIFICATION</scope>
    <source>
        <strain evidence="12">DH4</strain>
        <tissue evidence="12">Whole body</tissue>
    </source>
</reference>
<feature type="transmembrane region" description="Helical" evidence="6">
    <location>
        <begin position="346"/>
        <end position="368"/>
    </location>
</feature>
<feature type="domain" description="V-type proton ATPase subunit S1 luminal" evidence="8">
    <location>
        <begin position="197"/>
        <end position="320"/>
    </location>
</feature>
<evidence type="ECO:0000313" key="10">
    <source>
        <dbReference type="EnsemblMetazoa" id="XP_001121483"/>
    </source>
</evidence>
<evidence type="ECO:0000313" key="12">
    <source>
        <dbReference type="RefSeq" id="XP_001121483.3"/>
    </source>
</evidence>
<dbReference type="InterPro" id="IPR046755">
    <property type="entry name" value="VAS1_LD"/>
</dbReference>
<feature type="signal peptide" evidence="7">
    <location>
        <begin position="1"/>
        <end position="25"/>
    </location>
</feature>
<accession>A0A8B6XCW5</accession>
<comment type="similarity">
    <text evidence="2">Belongs to the vacuolar ATPase subunit S1 family.</text>
</comment>
<dbReference type="Gene3D" id="2.40.160.110">
    <property type="match status" value="1"/>
</dbReference>
<dbReference type="GO" id="GO:0001671">
    <property type="term" value="F:ATPase activator activity"/>
    <property type="evidence" value="ECO:0007669"/>
    <property type="project" value="TreeGrafter"/>
</dbReference>
<keyword evidence="4 6" id="KW-1133">Transmembrane helix</keyword>
<evidence type="ECO:0000259" key="8">
    <source>
        <dbReference type="Pfam" id="PF05827"/>
    </source>
</evidence>
<dbReference type="PANTHER" id="PTHR12471:SF7">
    <property type="entry name" value="V-TYPE PROTON ATPASE SUBUNIT S1"/>
    <property type="match status" value="1"/>
</dbReference>
<evidence type="ECO:0000256" key="3">
    <source>
        <dbReference type="ARBA" id="ARBA00022692"/>
    </source>
</evidence>
<gene>
    <name evidence="12" type="primary">LOC725661</name>
</gene>
<evidence type="ECO:0000256" key="4">
    <source>
        <dbReference type="ARBA" id="ARBA00022989"/>
    </source>
</evidence>
<dbReference type="RefSeq" id="XP_001121483.3">
    <property type="nucleotide sequence ID" value="XM_001121483.5"/>
</dbReference>
<sequence>MIRFCNICYFVFILIVTFQILSSHADNAVPVLLWGGSVNSDLAQTGAVNPFLKTTSEEFDLFLHKKLENSPPVLLYIKDNLCIEDLVKHKQHLQKVIISKSYFPAVEKAMNTVENLPFYNQTYNDYMDSISDGQLLIVPINNLDIIPETYKTIRDSSPNLIAILTGKACNYRRSERVKRDILTNNKDKHFIVSSHRVLLYSSQPLLLKLENNKNEIELLNFISYKDEPGTKKSSSNLILTFNETMNQHELVFMFEVKTAGYFTLKTVQYTYYINSKLSNQQNLITNTDIVFPFNFSYHCSQNIIFKNDTIRLHITDLQVQLIPENKNNTRTFNDAYDCVGFTSIPIWTGIFVTAILALIMIWALTMIIDIRTMDRFDDPKGKTITISSQE</sequence>